<comment type="caution">
    <text evidence="1">The sequence shown here is derived from an EMBL/GenBank/DDBJ whole genome shotgun (WGS) entry which is preliminary data.</text>
</comment>
<accession>A0A6L2NFL0</accession>
<name>A0A6L2NFL0_TANCI</name>
<gene>
    <name evidence="1" type="ORF">Tci_055840</name>
</gene>
<organism evidence="1">
    <name type="scientific">Tanacetum cinerariifolium</name>
    <name type="common">Dalmatian daisy</name>
    <name type="synonym">Chrysanthemum cinerariifolium</name>
    <dbReference type="NCBI Taxonomy" id="118510"/>
    <lineage>
        <taxon>Eukaryota</taxon>
        <taxon>Viridiplantae</taxon>
        <taxon>Streptophyta</taxon>
        <taxon>Embryophyta</taxon>
        <taxon>Tracheophyta</taxon>
        <taxon>Spermatophyta</taxon>
        <taxon>Magnoliopsida</taxon>
        <taxon>eudicotyledons</taxon>
        <taxon>Gunneridae</taxon>
        <taxon>Pentapetalae</taxon>
        <taxon>asterids</taxon>
        <taxon>campanulids</taxon>
        <taxon>Asterales</taxon>
        <taxon>Asteraceae</taxon>
        <taxon>Asteroideae</taxon>
        <taxon>Anthemideae</taxon>
        <taxon>Anthemidinae</taxon>
        <taxon>Tanacetum</taxon>
    </lineage>
</organism>
<evidence type="ECO:0000313" key="1">
    <source>
        <dbReference type="EMBL" id="GEU83862.1"/>
    </source>
</evidence>
<sequence>MTTLAKNIIVAGAENRHPMLEKSMYNSWVIEDGQTRLKKYSELTEAQQLQDDYDVEATNIILHGHSPDVLYNLFDKFVSVQGESLYEYYWRFSQLINDMHTIGMTMQQVQVNTKFLNALPSKWSKFVTDVKLAKSFYTINYDQLPRNAAWFKEKLMLVEAQEAGQILDEEQLTFLAYLGIEEAPVAK</sequence>
<evidence type="ECO:0008006" key="2">
    <source>
        <dbReference type="Google" id="ProtNLM"/>
    </source>
</evidence>
<dbReference type="EMBL" id="BKCJ010008766">
    <property type="protein sequence ID" value="GEU83862.1"/>
    <property type="molecule type" value="Genomic_DNA"/>
</dbReference>
<protein>
    <recommendedName>
        <fullName evidence="2">Integrase, catalytic region, zinc finger, CCHC-type, peptidase aspartic, catalytic</fullName>
    </recommendedName>
</protein>
<proteinExistence type="predicted"/>
<reference evidence="1" key="1">
    <citation type="journal article" date="2019" name="Sci. Rep.">
        <title>Draft genome of Tanacetum cinerariifolium, the natural source of mosquito coil.</title>
        <authorList>
            <person name="Yamashiro T."/>
            <person name="Shiraishi A."/>
            <person name="Satake H."/>
            <person name="Nakayama K."/>
        </authorList>
    </citation>
    <scope>NUCLEOTIDE SEQUENCE</scope>
</reference>
<dbReference type="AlphaFoldDB" id="A0A6L2NFL0"/>